<dbReference type="Proteomes" id="UP001500635">
    <property type="component" value="Unassembled WGS sequence"/>
</dbReference>
<dbReference type="PANTHER" id="PTHR43194:SF2">
    <property type="entry name" value="PEROXISOMAL MEMBRANE PROTEIN LPX1"/>
    <property type="match status" value="1"/>
</dbReference>
<dbReference type="InterPro" id="IPR029058">
    <property type="entry name" value="AB_hydrolase_fold"/>
</dbReference>
<organism evidence="2 3">
    <name type="scientific">Tsukamurella soli</name>
    <dbReference type="NCBI Taxonomy" id="644556"/>
    <lineage>
        <taxon>Bacteria</taxon>
        <taxon>Bacillati</taxon>
        <taxon>Actinomycetota</taxon>
        <taxon>Actinomycetes</taxon>
        <taxon>Mycobacteriales</taxon>
        <taxon>Tsukamurellaceae</taxon>
        <taxon>Tsukamurella</taxon>
    </lineage>
</organism>
<dbReference type="GO" id="GO:0016787">
    <property type="term" value="F:hydrolase activity"/>
    <property type="evidence" value="ECO:0007669"/>
    <property type="project" value="UniProtKB-KW"/>
</dbReference>
<dbReference type="Gene3D" id="3.40.50.1820">
    <property type="entry name" value="alpha/beta hydrolase"/>
    <property type="match status" value="1"/>
</dbReference>
<dbReference type="Pfam" id="PF12697">
    <property type="entry name" value="Abhydrolase_6"/>
    <property type="match status" value="1"/>
</dbReference>
<sequence length="291" mass="31552">MPTVDLPAGRIHYAETGTGPPVVLLHGLLMNRTVWDGVIDMLPSGFRYIRPDLPLGAHPEPLDPDADLSLRGLNVLVADLLAALDLTDVTVVHSDWGGALFLTAYGLDERVGAVVALPCEAFDNFPPGLPGVVSMLAARVPGGLAIGLRQLRVPWLRRTPLMFGAMARLPLPDALVWGWTEPGIGSAAVRRDVLKYLRSQFTKAETIANTNALSRFRGDTLVLWSSAGKVMPRDHGRRLADLVPGARLVEIDDAYVLSMLDRPERVAAELGAFLRGRVAGRSRDPRRGRPT</sequence>
<dbReference type="InterPro" id="IPR050228">
    <property type="entry name" value="Carboxylesterase_BioH"/>
</dbReference>
<dbReference type="EMBL" id="BAABFR010000010">
    <property type="protein sequence ID" value="GAA4386570.1"/>
    <property type="molecule type" value="Genomic_DNA"/>
</dbReference>
<dbReference type="PANTHER" id="PTHR43194">
    <property type="entry name" value="HYDROLASE ALPHA/BETA FOLD FAMILY"/>
    <property type="match status" value="1"/>
</dbReference>
<reference evidence="3" key="1">
    <citation type="journal article" date="2019" name="Int. J. Syst. Evol. Microbiol.">
        <title>The Global Catalogue of Microorganisms (GCM) 10K type strain sequencing project: providing services to taxonomists for standard genome sequencing and annotation.</title>
        <authorList>
            <consortium name="The Broad Institute Genomics Platform"/>
            <consortium name="The Broad Institute Genome Sequencing Center for Infectious Disease"/>
            <person name="Wu L."/>
            <person name="Ma J."/>
        </authorList>
    </citation>
    <scope>NUCLEOTIDE SEQUENCE [LARGE SCALE GENOMIC DNA]</scope>
    <source>
        <strain evidence="3">JCM 17688</strain>
    </source>
</reference>
<protein>
    <submittedName>
        <fullName evidence="2">Alpha/beta hydrolase</fullName>
    </submittedName>
</protein>
<dbReference type="InterPro" id="IPR000073">
    <property type="entry name" value="AB_hydrolase_1"/>
</dbReference>
<keyword evidence="3" id="KW-1185">Reference proteome</keyword>
<comment type="caution">
    <text evidence="2">The sequence shown here is derived from an EMBL/GenBank/DDBJ whole genome shotgun (WGS) entry which is preliminary data.</text>
</comment>
<evidence type="ECO:0000313" key="2">
    <source>
        <dbReference type="EMBL" id="GAA4386570.1"/>
    </source>
</evidence>
<name>A0ABP8J7V2_9ACTN</name>
<proteinExistence type="predicted"/>
<evidence type="ECO:0000259" key="1">
    <source>
        <dbReference type="Pfam" id="PF12697"/>
    </source>
</evidence>
<dbReference type="SUPFAM" id="SSF53474">
    <property type="entry name" value="alpha/beta-Hydrolases"/>
    <property type="match status" value="1"/>
</dbReference>
<keyword evidence="2" id="KW-0378">Hydrolase</keyword>
<accession>A0ABP8J7V2</accession>
<evidence type="ECO:0000313" key="3">
    <source>
        <dbReference type="Proteomes" id="UP001500635"/>
    </source>
</evidence>
<feature type="domain" description="AB hydrolase-1" evidence="1">
    <location>
        <begin position="22"/>
        <end position="268"/>
    </location>
</feature>
<dbReference type="RefSeq" id="WP_344991922.1">
    <property type="nucleotide sequence ID" value="NZ_BAABFR010000010.1"/>
</dbReference>
<gene>
    <name evidence="2" type="ORF">GCM10023147_09990</name>
</gene>